<organism evidence="1 2">
    <name type="scientific">Candidatus Magnetobacterium casense</name>
    <dbReference type="NCBI Taxonomy" id="1455061"/>
    <lineage>
        <taxon>Bacteria</taxon>
        <taxon>Pseudomonadati</taxon>
        <taxon>Nitrospirota</taxon>
        <taxon>Thermodesulfovibrionia</taxon>
        <taxon>Thermodesulfovibrionales</taxon>
        <taxon>Candidatus Magnetobacteriaceae</taxon>
        <taxon>Candidatus Magnetobacterium</taxon>
    </lineage>
</organism>
<dbReference type="EMBL" id="JABXWD010000693">
    <property type="protein sequence ID" value="MBV6343607.1"/>
    <property type="molecule type" value="Genomic_DNA"/>
</dbReference>
<comment type="caution">
    <text evidence="1">The sequence shown here is derived from an EMBL/GenBank/DDBJ whole genome shotgun (WGS) entry which is preliminary data.</text>
</comment>
<evidence type="ECO:0000313" key="1">
    <source>
        <dbReference type="EMBL" id="MBV6343607.1"/>
    </source>
</evidence>
<feature type="non-terminal residue" evidence="1">
    <location>
        <position position="68"/>
    </location>
</feature>
<protein>
    <submittedName>
        <fullName evidence="1">Uncharacterized protein</fullName>
    </submittedName>
</protein>
<reference evidence="1 2" key="1">
    <citation type="journal article" date="2020" name="J Geophys Res Biogeosci">
        <title>Magnetotaxis as an Adaptation to Enable Bacterial Shuttling of Microbial Sulfur and Sulfur Cycling Across Aquatic Oxic#Anoxic Interfaces.</title>
        <authorList>
            <person name="Li J."/>
            <person name="Liu P."/>
            <person name="Wang J."/>
            <person name="Roberts A.P."/>
            <person name="Pan Y."/>
        </authorList>
    </citation>
    <scope>NUCLEOTIDE SEQUENCE [LARGE SCALE GENOMIC DNA]</scope>
    <source>
        <strain evidence="1 2">MYR-1_YQ</strain>
    </source>
</reference>
<accession>A0ABS6S424</accession>
<dbReference type="Proteomes" id="UP001196980">
    <property type="component" value="Unassembled WGS sequence"/>
</dbReference>
<keyword evidence="2" id="KW-1185">Reference proteome</keyword>
<dbReference type="RefSeq" id="WP_218254226.1">
    <property type="nucleotide sequence ID" value="NZ_JABXWD010000693.1"/>
</dbReference>
<gene>
    <name evidence="1" type="ORF">HWQ67_18730</name>
</gene>
<name>A0ABS6S424_9BACT</name>
<sequence>MSERRFVIAEIDDDTIPEERGWKGEGIGITESELKRRLACIADVDESLIRESIIDILLHGEGKEADPY</sequence>
<evidence type="ECO:0000313" key="2">
    <source>
        <dbReference type="Proteomes" id="UP001196980"/>
    </source>
</evidence>
<proteinExistence type="predicted"/>